<evidence type="ECO:0000256" key="1">
    <source>
        <dbReference type="ARBA" id="ARBA00004409"/>
    </source>
</evidence>
<protein>
    <recommendedName>
        <fullName evidence="11">t-SNARE coiled-coil homology domain-containing protein</fullName>
    </recommendedName>
</protein>
<dbReference type="GO" id="GO:0005484">
    <property type="term" value="F:SNAP receptor activity"/>
    <property type="evidence" value="ECO:0007669"/>
    <property type="project" value="InterPro"/>
</dbReference>
<evidence type="ECO:0000256" key="4">
    <source>
        <dbReference type="ARBA" id="ARBA00022692"/>
    </source>
</evidence>
<dbReference type="SUPFAM" id="SSF47661">
    <property type="entry name" value="t-snare proteins"/>
    <property type="match status" value="1"/>
</dbReference>
<dbReference type="GO" id="GO:0048278">
    <property type="term" value="P:vesicle docking"/>
    <property type="evidence" value="ECO:0007669"/>
    <property type="project" value="TreeGrafter"/>
</dbReference>
<dbReference type="PROSITE" id="PS00914">
    <property type="entry name" value="SYNTAXIN"/>
    <property type="match status" value="1"/>
</dbReference>
<dbReference type="GO" id="GO:0006906">
    <property type="term" value="P:vesicle fusion"/>
    <property type="evidence" value="ECO:0007669"/>
    <property type="project" value="TreeGrafter"/>
</dbReference>
<dbReference type="SMART" id="SM00397">
    <property type="entry name" value="t_SNARE"/>
    <property type="match status" value="1"/>
</dbReference>
<dbReference type="Proteomes" id="UP001438707">
    <property type="component" value="Unassembled WGS sequence"/>
</dbReference>
<evidence type="ECO:0000256" key="8">
    <source>
        <dbReference type="ARBA" id="ARBA00023054"/>
    </source>
</evidence>
<keyword evidence="8" id="KW-0175">Coiled coil</keyword>
<dbReference type="Pfam" id="PF05739">
    <property type="entry name" value="SNARE"/>
    <property type="match status" value="1"/>
</dbReference>
<dbReference type="InterPro" id="IPR045242">
    <property type="entry name" value="Syntaxin"/>
</dbReference>
<evidence type="ECO:0000256" key="9">
    <source>
        <dbReference type="ARBA" id="ARBA00023136"/>
    </source>
</evidence>
<dbReference type="AlphaFoldDB" id="A0AAW1QWR7"/>
<comment type="caution">
    <text evidence="12">The sequence shown here is derived from an EMBL/GenBank/DDBJ whole genome shotgun (WGS) entry which is preliminary data.</text>
</comment>
<evidence type="ECO:0000313" key="13">
    <source>
        <dbReference type="Proteomes" id="UP001438707"/>
    </source>
</evidence>
<dbReference type="InterPro" id="IPR010989">
    <property type="entry name" value="SNARE"/>
</dbReference>
<dbReference type="GO" id="GO:0000149">
    <property type="term" value="F:SNARE binding"/>
    <property type="evidence" value="ECO:0007669"/>
    <property type="project" value="TreeGrafter"/>
</dbReference>
<name>A0AAW1QWR7_9CHLO</name>
<dbReference type="PROSITE" id="PS50192">
    <property type="entry name" value="T_SNARE"/>
    <property type="match status" value="1"/>
</dbReference>
<proteinExistence type="inferred from homology"/>
<feature type="domain" description="T-SNARE coiled-coil homology" evidence="11">
    <location>
        <begin position="223"/>
        <end position="285"/>
    </location>
</feature>
<dbReference type="CDD" id="cd15845">
    <property type="entry name" value="SNARE_syntaxin16"/>
    <property type="match status" value="1"/>
</dbReference>
<evidence type="ECO:0000256" key="5">
    <source>
        <dbReference type="ARBA" id="ARBA00022927"/>
    </source>
</evidence>
<dbReference type="PANTHER" id="PTHR19957:SF83">
    <property type="entry name" value="SYNTAXIN-16"/>
    <property type="match status" value="1"/>
</dbReference>
<keyword evidence="3" id="KW-0813">Transport</keyword>
<keyword evidence="6 10" id="KW-1133">Transmembrane helix</keyword>
<dbReference type="GO" id="GO:0000139">
    <property type="term" value="C:Golgi membrane"/>
    <property type="evidence" value="ECO:0007669"/>
    <property type="project" value="UniProtKB-SubCell"/>
</dbReference>
<evidence type="ECO:0000256" key="7">
    <source>
        <dbReference type="ARBA" id="ARBA00023034"/>
    </source>
</evidence>
<reference evidence="12 13" key="1">
    <citation type="journal article" date="2024" name="Nat. Commun.">
        <title>Phylogenomics reveals the evolutionary origins of lichenization in chlorophyte algae.</title>
        <authorList>
            <person name="Puginier C."/>
            <person name="Libourel C."/>
            <person name="Otte J."/>
            <person name="Skaloud P."/>
            <person name="Haon M."/>
            <person name="Grisel S."/>
            <person name="Petersen M."/>
            <person name="Berrin J.G."/>
            <person name="Delaux P.M."/>
            <person name="Dal Grande F."/>
            <person name="Keller J."/>
        </authorList>
    </citation>
    <scope>NUCLEOTIDE SEQUENCE [LARGE SCALE GENOMIC DNA]</scope>
    <source>
        <strain evidence="12 13">SAG 2145</strain>
    </source>
</reference>
<dbReference type="InterPro" id="IPR000727">
    <property type="entry name" value="T_SNARE_dom"/>
</dbReference>
<comment type="similarity">
    <text evidence="2">Belongs to the syntaxin family.</text>
</comment>
<sequence>MSSGTVGATRNRTDLFLKYRSQARGTSKLLRPGGSSPSIPADRGASRLLDAAIASTLENGASDLDAAALLPPKYVDFKEQIRTEMFSIKQKMNELRQMHGKASLTSFDDSGSSDVEIEVLTQEITRLFRKCELRLQQFGQTSSATEADSKVMLNVQRTLAIELQKLSVQFRKQQKTYLTRLRKAEGGGPSGLSVLDGTGERPADEEYDPGFSEIQVMKVDTLDAFAQERDREVRSILQSINDLAQIMKDLSTLVIDQGTVLDRIDYNMEQVAMKVDEGVKQLVRAEQHQKNSRLIICIMFLIVAVILMLIILIAKSVLF</sequence>
<organism evidence="12 13">
    <name type="scientific">Apatococcus lobatus</name>
    <dbReference type="NCBI Taxonomy" id="904363"/>
    <lineage>
        <taxon>Eukaryota</taxon>
        <taxon>Viridiplantae</taxon>
        <taxon>Chlorophyta</taxon>
        <taxon>core chlorophytes</taxon>
        <taxon>Trebouxiophyceae</taxon>
        <taxon>Chlorellales</taxon>
        <taxon>Chlorellaceae</taxon>
        <taxon>Apatococcus</taxon>
    </lineage>
</organism>
<keyword evidence="7" id="KW-0333">Golgi apparatus</keyword>
<evidence type="ECO:0000259" key="11">
    <source>
        <dbReference type="PROSITE" id="PS50192"/>
    </source>
</evidence>
<dbReference type="GO" id="GO:0031201">
    <property type="term" value="C:SNARE complex"/>
    <property type="evidence" value="ECO:0007669"/>
    <property type="project" value="TreeGrafter"/>
</dbReference>
<feature type="transmembrane region" description="Helical" evidence="10">
    <location>
        <begin position="294"/>
        <end position="314"/>
    </location>
</feature>
<evidence type="ECO:0000256" key="2">
    <source>
        <dbReference type="ARBA" id="ARBA00009063"/>
    </source>
</evidence>
<evidence type="ECO:0000256" key="10">
    <source>
        <dbReference type="SAM" id="Phobius"/>
    </source>
</evidence>
<comment type="subcellular location">
    <subcellularLocation>
        <location evidence="1">Golgi apparatus membrane</location>
        <topology evidence="1">Single-pass type IV membrane protein</topology>
    </subcellularLocation>
</comment>
<evidence type="ECO:0000256" key="6">
    <source>
        <dbReference type="ARBA" id="ARBA00022989"/>
    </source>
</evidence>
<evidence type="ECO:0000313" key="12">
    <source>
        <dbReference type="EMBL" id="KAK9825959.1"/>
    </source>
</evidence>
<gene>
    <name evidence="12" type="ORF">WJX74_001403</name>
</gene>
<evidence type="ECO:0000256" key="3">
    <source>
        <dbReference type="ARBA" id="ARBA00022448"/>
    </source>
</evidence>
<dbReference type="Gene3D" id="1.20.58.70">
    <property type="match status" value="1"/>
</dbReference>
<keyword evidence="5" id="KW-0653">Protein transport</keyword>
<dbReference type="GO" id="GO:0006886">
    <property type="term" value="P:intracellular protein transport"/>
    <property type="evidence" value="ECO:0007669"/>
    <property type="project" value="InterPro"/>
</dbReference>
<dbReference type="EMBL" id="JALJOS010000022">
    <property type="protein sequence ID" value="KAK9825959.1"/>
    <property type="molecule type" value="Genomic_DNA"/>
</dbReference>
<dbReference type="PANTHER" id="PTHR19957">
    <property type="entry name" value="SYNTAXIN"/>
    <property type="match status" value="1"/>
</dbReference>
<keyword evidence="9 10" id="KW-0472">Membrane</keyword>
<dbReference type="InterPro" id="IPR006012">
    <property type="entry name" value="Syntaxin/epimorphin_CS"/>
</dbReference>
<accession>A0AAW1QWR7</accession>
<keyword evidence="13" id="KW-1185">Reference proteome</keyword>
<keyword evidence="4 10" id="KW-0812">Transmembrane</keyword>